<evidence type="ECO:0000313" key="2">
    <source>
        <dbReference type="EMBL" id="SMD32210.1"/>
    </source>
</evidence>
<dbReference type="Proteomes" id="UP000192472">
    <property type="component" value="Unassembled WGS sequence"/>
</dbReference>
<keyword evidence="1" id="KW-1133">Transmembrane helix</keyword>
<accession>A0A1W2G6A4</accession>
<proteinExistence type="predicted"/>
<reference evidence="2 3" key="1">
    <citation type="submission" date="2017-04" db="EMBL/GenBank/DDBJ databases">
        <authorList>
            <person name="Afonso C.L."/>
            <person name="Miller P.J."/>
            <person name="Scott M.A."/>
            <person name="Spackman E."/>
            <person name="Goraichik I."/>
            <person name="Dimitrov K.M."/>
            <person name="Suarez D.L."/>
            <person name="Swayne D.E."/>
        </authorList>
    </citation>
    <scope>NUCLEOTIDE SEQUENCE [LARGE SCALE GENOMIC DNA]</scope>
    <source>
        <strain evidence="2 3">DSM 26133</strain>
    </source>
</reference>
<dbReference type="STRING" id="692418.SAMN04488029_0552"/>
<feature type="transmembrane region" description="Helical" evidence="1">
    <location>
        <begin position="94"/>
        <end position="111"/>
    </location>
</feature>
<keyword evidence="1" id="KW-0812">Transmembrane</keyword>
<organism evidence="2 3">
    <name type="scientific">Reichenbachiella faecimaris</name>
    <dbReference type="NCBI Taxonomy" id="692418"/>
    <lineage>
        <taxon>Bacteria</taxon>
        <taxon>Pseudomonadati</taxon>
        <taxon>Bacteroidota</taxon>
        <taxon>Cytophagia</taxon>
        <taxon>Cytophagales</taxon>
        <taxon>Reichenbachiellaceae</taxon>
        <taxon>Reichenbachiella</taxon>
    </lineage>
</organism>
<feature type="transmembrane region" description="Helical" evidence="1">
    <location>
        <begin position="116"/>
        <end position="133"/>
    </location>
</feature>
<dbReference type="InterPro" id="IPR036097">
    <property type="entry name" value="HisK_dim/P_sf"/>
</dbReference>
<evidence type="ECO:0000313" key="3">
    <source>
        <dbReference type="Proteomes" id="UP000192472"/>
    </source>
</evidence>
<dbReference type="GO" id="GO:0000155">
    <property type="term" value="F:phosphorelay sensor kinase activity"/>
    <property type="evidence" value="ECO:0007669"/>
    <property type="project" value="InterPro"/>
</dbReference>
<dbReference type="EMBL" id="FWYF01000001">
    <property type="protein sequence ID" value="SMD32210.1"/>
    <property type="molecule type" value="Genomic_DNA"/>
</dbReference>
<name>A0A1W2G6A4_REIFA</name>
<sequence>MTVFNAHDNFRILVFRITLFACAILFSLEYLRCYSVFGASVILFMHCFMIVVSLGSLLAQYVFKSYQVNSMIFALCWMITFVIMWLSFGGIDGPLTYFFFTLLIVFTLILHRRFRLPYIAVFTLVCMALSHWYPYGHGQMSQPMLDDGYPYLSLYYIINSILIAITVIFLKSKLDIERRNENLVTQRLTNLNSQLETKRVILLNQQRELASMQENLESMVFERTNELFEHNEKMSQYAYSNAHLIRGPLCNIKGVLAIIEQENVLPNNKKELKSLALNADKLDDLLGEINLLLK</sequence>
<feature type="transmembrane region" description="Helical" evidence="1">
    <location>
        <begin position="71"/>
        <end position="88"/>
    </location>
</feature>
<evidence type="ECO:0008006" key="4">
    <source>
        <dbReference type="Google" id="ProtNLM"/>
    </source>
</evidence>
<dbReference type="RefSeq" id="WP_139793715.1">
    <property type="nucleotide sequence ID" value="NZ_FWYF01000001.1"/>
</dbReference>
<dbReference type="AlphaFoldDB" id="A0A1W2G6A4"/>
<protein>
    <recommendedName>
        <fullName evidence="4">Signal transduction histidine kinase dimerisation/phosphoacceptor domain-containing protein</fullName>
    </recommendedName>
</protein>
<dbReference type="Gene3D" id="1.10.287.130">
    <property type="match status" value="1"/>
</dbReference>
<feature type="transmembrane region" description="Helical" evidence="1">
    <location>
        <begin position="153"/>
        <end position="170"/>
    </location>
</feature>
<dbReference type="SUPFAM" id="SSF47384">
    <property type="entry name" value="Homodimeric domain of signal transducing histidine kinase"/>
    <property type="match status" value="1"/>
</dbReference>
<evidence type="ECO:0000256" key="1">
    <source>
        <dbReference type="SAM" id="Phobius"/>
    </source>
</evidence>
<gene>
    <name evidence="2" type="ORF">SAMN04488029_0552</name>
</gene>
<feature type="transmembrane region" description="Helical" evidence="1">
    <location>
        <begin position="37"/>
        <end position="59"/>
    </location>
</feature>
<feature type="transmembrane region" description="Helical" evidence="1">
    <location>
        <begin position="12"/>
        <end position="31"/>
    </location>
</feature>
<dbReference type="OrthoDB" id="977447at2"/>
<keyword evidence="3" id="KW-1185">Reference proteome</keyword>
<keyword evidence="1" id="KW-0472">Membrane</keyword>